<evidence type="ECO:0000313" key="2">
    <source>
        <dbReference type="Proteomes" id="UP000279833"/>
    </source>
</evidence>
<dbReference type="GO" id="GO:0005085">
    <property type="term" value="F:guanyl-nucleotide exchange factor activity"/>
    <property type="evidence" value="ECO:0007669"/>
    <property type="project" value="TreeGrafter"/>
</dbReference>
<accession>A0A183JX36</accession>
<proteinExistence type="predicted"/>
<dbReference type="WBParaSite" id="SCUD_0000728101-mRNA-1">
    <property type="protein sequence ID" value="SCUD_0000728101-mRNA-1"/>
    <property type="gene ID" value="SCUD_0000728101"/>
</dbReference>
<dbReference type="STRING" id="6186.A0A183JX36"/>
<dbReference type="InterPro" id="IPR039980">
    <property type="entry name" value="MADD"/>
</dbReference>
<evidence type="ECO:0000313" key="3">
    <source>
        <dbReference type="WBParaSite" id="SCUD_0000728101-mRNA-1"/>
    </source>
</evidence>
<dbReference type="GO" id="GO:0005829">
    <property type="term" value="C:cytosol"/>
    <property type="evidence" value="ECO:0007669"/>
    <property type="project" value="TreeGrafter"/>
</dbReference>
<sequence length="336" mass="37567">MVTGDRQLVHTPFVPSGYWSPCAPLVSNQGFPTPLGGFSMSTNPVKAPNIHFSSSQVRKQHPGHEKTLLHEFSSSPHIDLDLDDSSKHWPVSVARTTAFELSKFDPLLYTLTKDSVDVGIRVSMAVEYFAESSICALNEAYQRICSGVYSTELIGDKLYWYKNQLKPVYFDCCDKLIDYATVTATNTPISNQSSPKLKLSLSNSNQLMLFQAFELAKRIINRRCSGDISTEIDTDSINNDTNNLSNDAQTNDFIGMFKTYSDDSDSNHSYETIVSNRTISKEMEDCISVQANKPLPDCLTEFYTPPTELVYSKEPSTTRCSLSLENAESTLSNFWS</sequence>
<dbReference type="EMBL" id="UZAK01032296">
    <property type="protein sequence ID" value="VDP25645.1"/>
    <property type="molecule type" value="Genomic_DNA"/>
</dbReference>
<dbReference type="GO" id="GO:0042981">
    <property type="term" value="P:regulation of apoptotic process"/>
    <property type="evidence" value="ECO:0007669"/>
    <property type="project" value="TreeGrafter"/>
</dbReference>
<protein>
    <submittedName>
        <fullName evidence="3">BRO1 domain-containing protein</fullName>
    </submittedName>
</protein>
<keyword evidence="2" id="KW-1185">Reference proteome</keyword>
<dbReference type="AlphaFoldDB" id="A0A183JX36"/>
<evidence type="ECO:0000313" key="1">
    <source>
        <dbReference type="EMBL" id="VDP25645.1"/>
    </source>
</evidence>
<dbReference type="Proteomes" id="UP000279833">
    <property type="component" value="Unassembled WGS sequence"/>
</dbReference>
<dbReference type="PANTHER" id="PTHR13008:SF7">
    <property type="entry name" value="MAP KINASE-ACTIVATING DEATH DOMAIN PROTEIN"/>
    <property type="match status" value="1"/>
</dbReference>
<reference evidence="3" key="1">
    <citation type="submission" date="2016-06" db="UniProtKB">
        <authorList>
            <consortium name="WormBaseParasite"/>
        </authorList>
    </citation>
    <scope>IDENTIFICATION</scope>
</reference>
<name>A0A183JX36_9TREM</name>
<dbReference type="GO" id="GO:0032483">
    <property type="term" value="P:regulation of Rab protein signal transduction"/>
    <property type="evidence" value="ECO:0007669"/>
    <property type="project" value="TreeGrafter"/>
</dbReference>
<organism evidence="3">
    <name type="scientific">Schistosoma curassoni</name>
    <dbReference type="NCBI Taxonomy" id="6186"/>
    <lineage>
        <taxon>Eukaryota</taxon>
        <taxon>Metazoa</taxon>
        <taxon>Spiralia</taxon>
        <taxon>Lophotrochozoa</taxon>
        <taxon>Platyhelminthes</taxon>
        <taxon>Trematoda</taxon>
        <taxon>Digenea</taxon>
        <taxon>Strigeidida</taxon>
        <taxon>Schistosomatoidea</taxon>
        <taxon>Schistosomatidae</taxon>
        <taxon>Schistosoma</taxon>
    </lineage>
</organism>
<gene>
    <name evidence="1" type="ORF">SCUD_LOCUS7281</name>
</gene>
<dbReference type="PANTHER" id="PTHR13008">
    <property type="entry name" value="MAP-KINASE ACTIVATING DEATH DOMAIN PROTEIN MADD /DENN/AEX-3 C.ELEGANS"/>
    <property type="match status" value="1"/>
</dbReference>
<reference evidence="1 2" key="2">
    <citation type="submission" date="2018-11" db="EMBL/GenBank/DDBJ databases">
        <authorList>
            <consortium name="Pathogen Informatics"/>
        </authorList>
    </citation>
    <scope>NUCLEOTIDE SEQUENCE [LARGE SCALE GENOMIC DNA]</scope>
    <source>
        <strain evidence="1">Dakar</strain>
        <strain evidence="2">Dakar, Senegal</strain>
    </source>
</reference>